<dbReference type="Pfam" id="PF13884">
    <property type="entry name" value="Peptidase_S74"/>
    <property type="match status" value="1"/>
</dbReference>
<gene>
    <name evidence="2" type="ORF">METZ01_LOCUS49859</name>
</gene>
<dbReference type="GO" id="GO:0005789">
    <property type="term" value="C:endoplasmic reticulum membrane"/>
    <property type="evidence" value="ECO:0007669"/>
    <property type="project" value="TreeGrafter"/>
</dbReference>
<dbReference type="PROSITE" id="PS51688">
    <property type="entry name" value="ICA"/>
    <property type="match status" value="1"/>
</dbReference>
<organism evidence="2">
    <name type="scientific">marine metagenome</name>
    <dbReference type="NCBI Taxonomy" id="408172"/>
    <lineage>
        <taxon>unclassified sequences</taxon>
        <taxon>metagenomes</taxon>
        <taxon>ecological metagenomes</taxon>
    </lineage>
</organism>
<protein>
    <recommendedName>
        <fullName evidence="1">Peptidase S74 domain-containing protein</fullName>
    </recommendedName>
</protein>
<dbReference type="EMBL" id="UINC01002468">
    <property type="protein sequence ID" value="SUZ97005.1"/>
    <property type="molecule type" value="Genomic_DNA"/>
</dbReference>
<name>A0A381RYS3_9ZZZZ</name>
<sequence>MSRSTNYIPLKDVLHKLEIIGQKVWDSDTPQKIKSSVIVDGDSYFDGKVCISGHTVLNTIEAGEFTLPGGNEAWVMRSDINSEGNWGVPYWKTNDNPLNINGPSDDFVYTGYKIGIDISNPSEQLEVNGNTIISDQFIGNYVGAPTTHTAIAHKDYKSDATGYAMKIKDDSELDLNSQVKINLNISDTLAMSVNSLGNVGIGTNNPNENLHVAGNVQVDGNLNIDGDLTYINSTTVEVEDPNLFLARNNPADSMDIGIFGQYVDSAVTKYTGIFRDANDEPGYYKFFHNLEEKPTTTVNTSGTGYQNGNLHLGGLKIDYGITFSTNDAFIYEDNLILDSRSGDGNGFVGIGLTAAPEDSMDINHGIIVRNGNLKVGLTDSNASVHIDRDDVIVIPVGNTEKRLDITGGIRYNNEIETFEGYKGDTWCSLGGVIDVDQDTYISAETSPGADNDELKFLTGGSEKMIINSSGNVGINKTNPTTKFHVDGTSTFEDTVNINANIIIAGHIIPTSNETYDIGATNSKFKDLYLSGDTIHLGETTISASSEALTLNKLNVSTKIDSMTELVSNYIYTTGNIDIQESLNITGNLICQSTSTINNLNVTDNLETNSLNVIANTDLEGNLDIVGNLICQSTSTINNLNVTNSLETSSLQTGSLNVIGDTDLQGNLTVHGTTTTVNTEVVTIEDPIIKLSSNNTNNLVDMGFYGKYVDNDVTKYAGLVKDASENEFKLFSSEEEPTTTVNIGATSYLDAKLKLGDLDASGTVDIDSNLIIPIGNTSQRVNVTGSIRYNSEIETFEGFKGTWGSLGGVIDVDQDTYILAETSAGTDNDELKFVTSGNERMIIDSNGNVGIGDTPSYPVHINKINLNNWSTKISNSDTEILFAHSDGSAMNINSGVSSNINSYIMNVKNNTNSSIFNIHNNENIGINNSNPTEKLDIVTTTSSEGANIGYAFIGNSSNESNTTVFSHKDLKSNNNEFAIKQNNNGETTINSKTNNNLKLGINNSTKMIIKSDGKIGIHTENPNQNVEIQDNTLINSNSNVSLTVTNTDSNIFIANSNGNGIIVNSGTTENYALQLTEDSNDLFRVYNSGNVVIGITNTDSKMSIEDNLKINHKDSYIKLNTTDNLNTINSNVPISLGVSDNNILYVNDSKVSIDSNDINYKKFNVNGSQYISDALLINTTSSTYQLDVSGDTKLGGDVVISGLLTFEGVSADGLEFQDSLIKIGNNNTDNSEDIGIYGKYVDDNTTKYCGIIKDATDDKFKIFKDLEVEPTTTVNIGATGYTLADLVVNNLEINTIIPIGSQIDIDGNIGITGSIIPAVDGVFNLGSASHRFGDLYFGGETIHLGDSILKDYDGVFTVTGPAQINELNITHNLDIDGDIDVSGNANINSINITGAISAGSISLSGNSNMDGNMNFTGDVEITGDLDVTAGNLYIPVGNTAQRVDITGAIRYNTQISTFEGYSGTWGSLGGVIDVDQDTYISAETSAGADNDQLKFFTAGLEKMRVDSNGNVGIGITNPVYSLDVDGIIQSNDEVLAPEFTTTCDIRVKENIKRMDVKNILDKVNKLNLYEYNYTNEYNKSNEKIYGLIAQNVKKVLPEAIKYKKMKIGNEYINDFQTISQNTLISSLIGCIHELTDNQRRLGNELINLKKDYYELKDSFILQKELEDLKK</sequence>
<evidence type="ECO:0000259" key="1">
    <source>
        <dbReference type="PROSITE" id="PS51688"/>
    </source>
</evidence>
<dbReference type="GO" id="GO:0016540">
    <property type="term" value="P:protein autoprocessing"/>
    <property type="evidence" value="ECO:0007669"/>
    <property type="project" value="TreeGrafter"/>
</dbReference>
<dbReference type="GO" id="GO:0003700">
    <property type="term" value="F:DNA-binding transcription factor activity"/>
    <property type="evidence" value="ECO:0007669"/>
    <property type="project" value="TreeGrafter"/>
</dbReference>
<proteinExistence type="predicted"/>
<accession>A0A381RYS3</accession>
<dbReference type="GO" id="GO:0045893">
    <property type="term" value="P:positive regulation of DNA-templated transcription"/>
    <property type="evidence" value="ECO:0007669"/>
    <property type="project" value="TreeGrafter"/>
</dbReference>
<dbReference type="GO" id="GO:0005634">
    <property type="term" value="C:nucleus"/>
    <property type="evidence" value="ECO:0007669"/>
    <property type="project" value="TreeGrafter"/>
</dbReference>
<reference evidence="2" key="1">
    <citation type="submission" date="2018-05" db="EMBL/GenBank/DDBJ databases">
        <authorList>
            <person name="Lanie J.A."/>
            <person name="Ng W.-L."/>
            <person name="Kazmierczak K.M."/>
            <person name="Andrzejewski T.M."/>
            <person name="Davidsen T.M."/>
            <person name="Wayne K.J."/>
            <person name="Tettelin H."/>
            <person name="Glass J.I."/>
            <person name="Rusch D."/>
            <person name="Podicherti R."/>
            <person name="Tsui H.-C.T."/>
            <person name="Winkler M.E."/>
        </authorList>
    </citation>
    <scope>NUCLEOTIDE SEQUENCE</scope>
</reference>
<feature type="domain" description="Peptidase S74" evidence="1">
    <location>
        <begin position="1543"/>
        <end position="1644"/>
    </location>
</feature>
<evidence type="ECO:0000313" key="2">
    <source>
        <dbReference type="EMBL" id="SUZ97005.1"/>
    </source>
</evidence>
<dbReference type="InterPro" id="IPR051577">
    <property type="entry name" value="MRF-like"/>
</dbReference>
<dbReference type="InterPro" id="IPR030392">
    <property type="entry name" value="S74_ICA"/>
</dbReference>
<dbReference type="GO" id="GO:0043565">
    <property type="term" value="F:sequence-specific DNA binding"/>
    <property type="evidence" value="ECO:0007669"/>
    <property type="project" value="TreeGrafter"/>
</dbReference>
<dbReference type="PANTHER" id="PTHR13029">
    <property type="match status" value="1"/>
</dbReference>
<dbReference type="PANTHER" id="PTHR13029:SF18">
    <property type="entry name" value="MYELIN REGULATORY FACTOR HOMOLOG 1"/>
    <property type="match status" value="1"/>
</dbReference>